<dbReference type="EMBL" id="JBHMFB010000004">
    <property type="protein sequence ID" value="MFB9088422.1"/>
    <property type="molecule type" value="Genomic_DNA"/>
</dbReference>
<keyword evidence="3" id="KW-1185">Reference proteome</keyword>
<dbReference type="Proteomes" id="UP001589576">
    <property type="component" value="Unassembled WGS sequence"/>
</dbReference>
<evidence type="ECO:0000256" key="1">
    <source>
        <dbReference type="SAM" id="Phobius"/>
    </source>
</evidence>
<feature type="transmembrane region" description="Helical" evidence="1">
    <location>
        <begin position="37"/>
        <end position="60"/>
    </location>
</feature>
<gene>
    <name evidence="2" type="ORF">ACFFUU_02285</name>
</gene>
<accession>A0ABV5GBC9</accession>
<protein>
    <submittedName>
        <fullName evidence="2">Uncharacterized protein</fullName>
    </submittedName>
</protein>
<reference evidence="2 3" key="1">
    <citation type="submission" date="2024-09" db="EMBL/GenBank/DDBJ databases">
        <authorList>
            <person name="Sun Q."/>
            <person name="Mori K."/>
        </authorList>
    </citation>
    <scope>NUCLEOTIDE SEQUENCE [LARGE SCALE GENOMIC DNA]</scope>
    <source>
        <strain evidence="2 3">CECT 8460</strain>
    </source>
</reference>
<keyword evidence="1" id="KW-0472">Membrane</keyword>
<keyword evidence="1" id="KW-1133">Transmembrane helix</keyword>
<feature type="transmembrane region" description="Helical" evidence="1">
    <location>
        <begin position="67"/>
        <end position="87"/>
    </location>
</feature>
<comment type="caution">
    <text evidence="2">The sequence shown here is derived from an EMBL/GenBank/DDBJ whole genome shotgun (WGS) entry which is preliminary data.</text>
</comment>
<sequence length="88" mass="10040">MKLVEKQDKYRPTIGNISAAIIVCVAIYSMINPGPEGWGFLAGIYLIFLCIIIMLVDLVFQRFIKNYWIISLIELMLLTGIFVLSRLT</sequence>
<name>A0ABV5GBC9_9FLAO</name>
<evidence type="ECO:0000313" key="2">
    <source>
        <dbReference type="EMBL" id="MFB9088422.1"/>
    </source>
</evidence>
<feature type="transmembrane region" description="Helical" evidence="1">
    <location>
        <begin position="12"/>
        <end position="31"/>
    </location>
</feature>
<proteinExistence type="predicted"/>
<keyword evidence="1" id="KW-0812">Transmembrane</keyword>
<dbReference type="RefSeq" id="WP_290284425.1">
    <property type="nucleotide sequence ID" value="NZ_JAUFQN010000019.1"/>
</dbReference>
<evidence type="ECO:0000313" key="3">
    <source>
        <dbReference type="Proteomes" id="UP001589576"/>
    </source>
</evidence>
<organism evidence="2 3">
    <name type="scientific">Flavobacterium paronense</name>
    <dbReference type="NCBI Taxonomy" id="1392775"/>
    <lineage>
        <taxon>Bacteria</taxon>
        <taxon>Pseudomonadati</taxon>
        <taxon>Bacteroidota</taxon>
        <taxon>Flavobacteriia</taxon>
        <taxon>Flavobacteriales</taxon>
        <taxon>Flavobacteriaceae</taxon>
        <taxon>Flavobacterium</taxon>
    </lineage>
</organism>